<dbReference type="HOGENOM" id="CLU_1586454_0_0_1"/>
<gene>
    <name evidence="2" type="ORF">EDEG_03064</name>
</gene>
<dbReference type="EMBL" id="AFBI03000067">
    <property type="protein sequence ID" value="EJW02525.1"/>
    <property type="molecule type" value="Genomic_DNA"/>
</dbReference>
<reference evidence="3" key="2">
    <citation type="submission" date="2015-07" db="EMBL/GenBank/DDBJ databases">
        <title>Contrasting host-pathogen interactions and genome evolution in two generalist and specialist microsporidian pathogens of mosquitoes.</title>
        <authorList>
            <consortium name="The Broad Institute Genomics Platform"/>
            <consortium name="The Broad Institute Genome Sequencing Center for Infectious Disease"/>
            <person name="Cuomo C.A."/>
            <person name="Sanscrainte N.D."/>
            <person name="Goldberg J.M."/>
            <person name="Heiman D."/>
            <person name="Young S."/>
            <person name="Zeng Q."/>
            <person name="Becnel J.J."/>
            <person name="Birren B.W."/>
        </authorList>
    </citation>
    <scope>NUCLEOTIDE SEQUENCE [LARGE SCALE GENOMIC DNA]</scope>
    <source>
        <strain evidence="3">USNM 41457</strain>
    </source>
</reference>
<protein>
    <submittedName>
        <fullName evidence="2">Uncharacterized protein</fullName>
    </submittedName>
</protein>
<evidence type="ECO:0000256" key="1">
    <source>
        <dbReference type="SAM" id="Phobius"/>
    </source>
</evidence>
<dbReference type="InParanoid" id="J9DIT8"/>
<accession>J9DIT8</accession>
<feature type="transmembrane region" description="Helical" evidence="1">
    <location>
        <begin position="100"/>
        <end position="122"/>
    </location>
</feature>
<comment type="caution">
    <text evidence="2">The sequence shown here is derived from an EMBL/GenBank/DDBJ whole genome shotgun (WGS) entry which is preliminary data.</text>
</comment>
<feature type="transmembrane region" description="Helical" evidence="1">
    <location>
        <begin position="67"/>
        <end position="88"/>
    </location>
</feature>
<keyword evidence="3" id="KW-1185">Reference proteome</keyword>
<keyword evidence="1" id="KW-0472">Membrane</keyword>
<sequence>MKNNKSKNVNIQKNSDQNDTELIKNRLEGILTEENNKKNKIQQLEKMEMVEKYNEARKIFVKTRIHLLKCVIYIYTLYFINCFGFIVLTRKAEIVQNSQSLQFTQLMSILSSIIFTVTICVINYNEIKHVKNGPGSLKRMIYGSIYISLPLCFILLCIYLPRCTKILI</sequence>
<reference evidence="2 3" key="1">
    <citation type="submission" date="2011-08" db="EMBL/GenBank/DDBJ databases">
        <authorList>
            <person name="Liu Z.J."/>
            <person name="Shi F.L."/>
            <person name="Lu J.Q."/>
            <person name="Li M."/>
            <person name="Wang Z.L."/>
        </authorList>
    </citation>
    <scope>NUCLEOTIDE SEQUENCE [LARGE SCALE GENOMIC DNA]</scope>
    <source>
        <strain evidence="2 3">USNM 41457</strain>
    </source>
</reference>
<proteinExistence type="predicted"/>
<name>J9DIT8_EDHAE</name>
<dbReference type="VEuPathDB" id="MicrosporidiaDB:EDEG_03064"/>
<organism evidence="2 3">
    <name type="scientific">Edhazardia aedis (strain USNM 41457)</name>
    <name type="common">Microsporidian parasite</name>
    <dbReference type="NCBI Taxonomy" id="1003232"/>
    <lineage>
        <taxon>Eukaryota</taxon>
        <taxon>Fungi</taxon>
        <taxon>Fungi incertae sedis</taxon>
        <taxon>Microsporidia</taxon>
        <taxon>Edhazardia</taxon>
    </lineage>
</organism>
<keyword evidence="1" id="KW-0812">Transmembrane</keyword>
<dbReference type="Proteomes" id="UP000003163">
    <property type="component" value="Unassembled WGS sequence"/>
</dbReference>
<dbReference type="AlphaFoldDB" id="J9DIT8"/>
<evidence type="ECO:0000313" key="2">
    <source>
        <dbReference type="EMBL" id="EJW02525.1"/>
    </source>
</evidence>
<feature type="transmembrane region" description="Helical" evidence="1">
    <location>
        <begin position="143"/>
        <end position="161"/>
    </location>
</feature>
<evidence type="ECO:0000313" key="3">
    <source>
        <dbReference type="Proteomes" id="UP000003163"/>
    </source>
</evidence>
<keyword evidence="1" id="KW-1133">Transmembrane helix</keyword>